<accession>W9R291</accession>
<evidence type="ECO:0000313" key="1">
    <source>
        <dbReference type="EMBL" id="EXB65316.1"/>
    </source>
</evidence>
<proteinExistence type="predicted"/>
<evidence type="ECO:0000313" key="2">
    <source>
        <dbReference type="Proteomes" id="UP000030645"/>
    </source>
</evidence>
<keyword evidence="2" id="KW-1185">Reference proteome</keyword>
<organism evidence="1 2">
    <name type="scientific">Morus notabilis</name>
    <dbReference type="NCBI Taxonomy" id="981085"/>
    <lineage>
        <taxon>Eukaryota</taxon>
        <taxon>Viridiplantae</taxon>
        <taxon>Streptophyta</taxon>
        <taxon>Embryophyta</taxon>
        <taxon>Tracheophyta</taxon>
        <taxon>Spermatophyta</taxon>
        <taxon>Magnoliopsida</taxon>
        <taxon>eudicotyledons</taxon>
        <taxon>Gunneridae</taxon>
        <taxon>Pentapetalae</taxon>
        <taxon>rosids</taxon>
        <taxon>fabids</taxon>
        <taxon>Rosales</taxon>
        <taxon>Moraceae</taxon>
        <taxon>Moreae</taxon>
        <taxon>Morus</taxon>
    </lineage>
</organism>
<reference evidence="2" key="1">
    <citation type="submission" date="2013-01" db="EMBL/GenBank/DDBJ databases">
        <title>Draft Genome Sequence of a Mulberry Tree, Morus notabilis C.K. Schneid.</title>
        <authorList>
            <person name="He N."/>
            <person name="Zhao S."/>
        </authorList>
    </citation>
    <scope>NUCLEOTIDE SEQUENCE</scope>
</reference>
<name>W9R291_9ROSA</name>
<dbReference type="EMBL" id="KE344510">
    <property type="protein sequence ID" value="EXB65316.1"/>
    <property type="molecule type" value="Genomic_DNA"/>
</dbReference>
<gene>
    <name evidence="1" type="ORF">L484_025395</name>
</gene>
<dbReference type="AlphaFoldDB" id="W9R291"/>
<dbReference type="Proteomes" id="UP000030645">
    <property type="component" value="Unassembled WGS sequence"/>
</dbReference>
<sequence>MVFLVAAVIVDKGKESRVQIVSEEKEIELRWRMRSRRRRRSCGGGDGDRDFCDPSPCFAVVAA</sequence>
<protein>
    <submittedName>
        <fullName evidence="1">Uncharacterized protein</fullName>
    </submittedName>
</protein>